<dbReference type="EMBL" id="AP022614">
    <property type="protein sequence ID" value="BBZ46714.1"/>
    <property type="molecule type" value="Genomic_DNA"/>
</dbReference>
<keyword evidence="3" id="KW-1185">Reference proteome</keyword>
<dbReference type="Pfam" id="PF05305">
    <property type="entry name" value="DUF732"/>
    <property type="match status" value="1"/>
</dbReference>
<evidence type="ECO:0000259" key="1">
    <source>
        <dbReference type="Pfam" id="PF05305"/>
    </source>
</evidence>
<dbReference type="RefSeq" id="WP_085270487.1">
    <property type="nucleotide sequence ID" value="NZ_AP022614.1"/>
</dbReference>
<proteinExistence type="predicted"/>
<accession>A0A7I7Z0G4</accession>
<dbReference type="InterPro" id="IPR007969">
    <property type="entry name" value="DUF732"/>
</dbReference>
<evidence type="ECO:0000313" key="3">
    <source>
        <dbReference type="Proteomes" id="UP000467105"/>
    </source>
</evidence>
<dbReference type="AlphaFoldDB" id="A0A7I7Z0G4"/>
<organism evidence="2 3">
    <name type="scientific">Mycobacterium parmense</name>
    <dbReference type="NCBI Taxonomy" id="185642"/>
    <lineage>
        <taxon>Bacteria</taxon>
        <taxon>Bacillati</taxon>
        <taxon>Actinomycetota</taxon>
        <taxon>Actinomycetes</taxon>
        <taxon>Mycobacteriales</taxon>
        <taxon>Mycobacteriaceae</taxon>
        <taxon>Mycobacterium</taxon>
        <taxon>Mycobacterium simiae complex</taxon>
    </lineage>
</organism>
<protein>
    <recommendedName>
        <fullName evidence="1">DUF732 domain-containing protein</fullName>
    </recommendedName>
</protein>
<dbReference type="Proteomes" id="UP000467105">
    <property type="component" value="Chromosome"/>
</dbReference>
<evidence type="ECO:0000313" key="2">
    <source>
        <dbReference type="EMBL" id="BBZ46714.1"/>
    </source>
</evidence>
<feature type="domain" description="DUF732" evidence="1">
    <location>
        <begin position="31"/>
        <end position="100"/>
    </location>
</feature>
<reference evidence="2 3" key="1">
    <citation type="journal article" date="2019" name="Emerg. Microbes Infect.">
        <title>Comprehensive subspecies identification of 175 nontuberculous mycobacteria species based on 7547 genomic profiles.</title>
        <authorList>
            <person name="Matsumoto Y."/>
            <person name="Kinjo T."/>
            <person name="Motooka D."/>
            <person name="Nabeya D."/>
            <person name="Jung N."/>
            <person name="Uechi K."/>
            <person name="Horii T."/>
            <person name="Iida T."/>
            <person name="Fujita J."/>
            <person name="Nakamura S."/>
        </authorList>
    </citation>
    <scope>NUCLEOTIDE SEQUENCE [LARGE SCALE GENOMIC DNA]</scope>
    <source>
        <strain evidence="2 3">JCM 14742</strain>
    </source>
</reference>
<dbReference type="OrthoDB" id="4732643at2"/>
<sequence>MITKKTSVIALGALLTALVVPTAVASADSTDADFSNYLNSAGIHLGTTAQTAKMAQVMCQDLDAGFTQNDEITQFTGSHRLDKDQAQLFVGAATAEYCPSHHNSNKPAAK</sequence>
<gene>
    <name evidence="2" type="ORF">MPRM_39950</name>
</gene>
<name>A0A7I7Z0G4_9MYCO</name>